<sequence length="599" mass="64821">MKQNVLVCCGTGCRANGSLLVLEALQKAARKHKSDIEVSPLIKSTGCNGFCENGPIVKIEPADISYYKVKPEDADSIIKDTVLGGKIIEKLLYKGNDGKRVRSQHENPFYAPQKKWVLHNIGEIDPTNIDDYIARGGYSALKKALSMDADRIIGKVEDSGIRGRGGAGFPTGTKWRQALKYESDVKYVACNGDEGDPGAFMDRSILEGDPHSVIEGMIICACAIDAQEGYMYIRDEYGLAVENCKIALQQAREKGFLGDSVMGTGKAFDIQIVRGGGAFVCGESTALMASVEGRVGEPRAKYIRSVQRGLWNRPTVLNNVETLANIPRIIQDSGAKFKELGTEKSSGTKVFALVGKVKRTGLVEIPMGSTLRHLIYDIGGGIPGDRPFKAVQTGGPSGGCIPAELLDLPMDFDTLTSYGAMMGSGGVIVMDDRSCMVEVARYYIEFLCDESCGKCTPCREGLRHLLTILTDICEGRGQEGDIELMEKICHTMQDASLCSLGKSAANPVLTTIKYFRNEYEAHIKEKRCPAGVCPKLTAFVIDEEACWGCMRCSKACPAGAVSGEVKKPHHIDPVKCIACGSCREACNFDAVVTVKRGEA</sequence>
<dbReference type="PANTHER" id="PTHR43578:SF3">
    <property type="entry name" value="NADH-QUINONE OXIDOREDUCTASE SUBUNIT F"/>
    <property type="match status" value="1"/>
</dbReference>
<dbReference type="GO" id="GO:0008137">
    <property type="term" value="F:NADH dehydrogenase (ubiquinone) activity"/>
    <property type="evidence" value="ECO:0007669"/>
    <property type="project" value="InterPro"/>
</dbReference>
<dbReference type="GO" id="GO:0010181">
    <property type="term" value="F:FMN binding"/>
    <property type="evidence" value="ECO:0007669"/>
    <property type="project" value="InterPro"/>
</dbReference>
<dbReference type="GO" id="GO:0046872">
    <property type="term" value="F:metal ion binding"/>
    <property type="evidence" value="ECO:0007669"/>
    <property type="project" value="UniProtKB-KW"/>
</dbReference>
<dbReference type="Pfam" id="PF10589">
    <property type="entry name" value="NADH_4Fe-4S"/>
    <property type="match status" value="1"/>
</dbReference>
<dbReference type="Gene3D" id="1.20.1440.230">
    <property type="entry name" value="NADH-ubiquinone oxidoreductase 51kDa subunit, iron-sulphur binding domain"/>
    <property type="match status" value="1"/>
</dbReference>
<evidence type="ECO:0000256" key="3">
    <source>
        <dbReference type="ARBA" id="ARBA00022723"/>
    </source>
</evidence>
<evidence type="ECO:0000256" key="5">
    <source>
        <dbReference type="ARBA" id="ARBA00023014"/>
    </source>
</evidence>
<dbReference type="SUPFAM" id="SSF142984">
    <property type="entry name" value="Nqo1 middle domain-like"/>
    <property type="match status" value="1"/>
</dbReference>
<dbReference type="SUPFAM" id="SSF52833">
    <property type="entry name" value="Thioredoxin-like"/>
    <property type="match status" value="1"/>
</dbReference>
<keyword evidence="8" id="KW-1185">Reference proteome</keyword>
<keyword evidence="3" id="KW-0479">Metal-binding</keyword>
<dbReference type="Gene3D" id="6.10.250.1450">
    <property type="match status" value="1"/>
</dbReference>
<dbReference type="Pfam" id="PF01257">
    <property type="entry name" value="2Fe-2S_thioredx"/>
    <property type="match status" value="1"/>
</dbReference>
<dbReference type="Pfam" id="PF10531">
    <property type="entry name" value="SLBB"/>
    <property type="match status" value="1"/>
</dbReference>
<name>A0A4P9C6C5_EUBML</name>
<evidence type="ECO:0000256" key="1">
    <source>
        <dbReference type="ARBA" id="ARBA00007523"/>
    </source>
</evidence>
<dbReference type="SUPFAM" id="SSF54862">
    <property type="entry name" value="4Fe-4S ferredoxins"/>
    <property type="match status" value="1"/>
</dbReference>
<evidence type="ECO:0000256" key="2">
    <source>
        <dbReference type="ARBA" id="ARBA00022485"/>
    </source>
</evidence>
<dbReference type="AlphaFoldDB" id="A0A4P9C6C5"/>
<dbReference type="Gene3D" id="3.40.50.11540">
    <property type="entry name" value="NADH-ubiquinone oxidoreductase 51kDa subunit"/>
    <property type="match status" value="1"/>
</dbReference>
<dbReference type="Gene3D" id="3.30.70.20">
    <property type="match status" value="1"/>
</dbReference>
<dbReference type="Proteomes" id="UP000218387">
    <property type="component" value="Chromosome"/>
</dbReference>
<dbReference type="Gene3D" id="3.40.30.10">
    <property type="entry name" value="Glutaredoxin"/>
    <property type="match status" value="1"/>
</dbReference>
<dbReference type="PANTHER" id="PTHR43578">
    <property type="entry name" value="NADH-QUINONE OXIDOREDUCTASE SUBUNIT F"/>
    <property type="match status" value="1"/>
</dbReference>
<dbReference type="EMBL" id="CP029487">
    <property type="protein sequence ID" value="QCT70142.1"/>
    <property type="molecule type" value="Genomic_DNA"/>
</dbReference>
<evidence type="ECO:0000313" key="7">
    <source>
        <dbReference type="EMBL" id="QCT70142.1"/>
    </source>
</evidence>
<dbReference type="InterPro" id="IPR037207">
    <property type="entry name" value="Nuop51_4Fe4S-bd_sf"/>
</dbReference>
<dbReference type="PROSITE" id="PS51379">
    <property type="entry name" value="4FE4S_FER_2"/>
    <property type="match status" value="2"/>
</dbReference>
<dbReference type="RefSeq" id="WP_096919515.1">
    <property type="nucleotide sequence ID" value="NZ_CP029487.1"/>
</dbReference>
<dbReference type="SUPFAM" id="SSF142019">
    <property type="entry name" value="Nqo1 FMN-binding domain-like"/>
    <property type="match status" value="1"/>
</dbReference>
<evidence type="ECO:0000256" key="4">
    <source>
        <dbReference type="ARBA" id="ARBA00023004"/>
    </source>
</evidence>
<evidence type="ECO:0000259" key="6">
    <source>
        <dbReference type="PROSITE" id="PS51379"/>
    </source>
</evidence>
<dbReference type="InterPro" id="IPR019554">
    <property type="entry name" value="Soluble_ligand-bd"/>
</dbReference>
<accession>A0A4P9C6C5</accession>
<keyword evidence="2" id="KW-0004">4Fe-4S</keyword>
<comment type="similarity">
    <text evidence="1">Belongs to the complex I 51 kDa subunit family.</text>
</comment>
<dbReference type="InterPro" id="IPR019575">
    <property type="entry name" value="Nuop51_4Fe4S-bd"/>
</dbReference>
<dbReference type="InterPro" id="IPR036249">
    <property type="entry name" value="Thioredoxin-like_sf"/>
</dbReference>
<dbReference type="SMART" id="SM00928">
    <property type="entry name" value="NADH_4Fe-4S"/>
    <property type="match status" value="1"/>
</dbReference>
<dbReference type="InterPro" id="IPR011538">
    <property type="entry name" value="Nuo51_FMN-bd"/>
</dbReference>
<dbReference type="InterPro" id="IPR037225">
    <property type="entry name" value="Nuo51_FMN-bd_sf"/>
</dbReference>
<keyword evidence="5" id="KW-0411">Iron-sulfur</keyword>
<dbReference type="GO" id="GO:0051539">
    <property type="term" value="F:4 iron, 4 sulfur cluster binding"/>
    <property type="evidence" value="ECO:0007669"/>
    <property type="project" value="UniProtKB-KW"/>
</dbReference>
<dbReference type="InterPro" id="IPR017900">
    <property type="entry name" value="4Fe4S_Fe_S_CS"/>
</dbReference>
<dbReference type="Gene3D" id="3.10.20.600">
    <property type="match status" value="1"/>
</dbReference>
<feature type="domain" description="4Fe-4S ferredoxin-type" evidence="6">
    <location>
        <begin position="567"/>
        <end position="596"/>
    </location>
</feature>
<dbReference type="KEGG" id="emt:CPZ25_002045"/>
<proteinExistence type="inferred from homology"/>
<feature type="domain" description="4Fe-4S ferredoxin-type" evidence="6">
    <location>
        <begin position="537"/>
        <end position="566"/>
    </location>
</feature>
<dbReference type="FunFam" id="1.20.1440.230:FF:000002">
    <property type="entry name" value="NADH-quinone oxidoreductase subunit F"/>
    <property type="match status" value="1"/>
</dbReference>
<reference evidence="7 8" key="1">
    <citation type="submission" date="2018-05" db="EMBL/GenBank/DDBJ databases">
        <title>Genome comparison of Eubacterium sp.</title>
        <authorList>
            <person name="Feng Y."/>
            <person name="Sanchez-Andrea I."/>
            <person name="Stams A.J.M."/>
            <person name="De Vos W.M."/>
        </authorList>
    </citation>
    <scope>NUCLEOTIDE SEQUENCE [LARGE SCALE GENOMIC DNA]</scope>
    <source>
        <strain evidence="7 8">YI</strain>
    </source>
</reference>
<dbReference type="InterPro" id="IPR017896">
    <property type="entry name" value="4Fe4S_Fe-S-bd"/>
</dbReference>
<dbReference type="SUPFAM" id="SSF140490">
    <property type="entry name" value="Nqo1C-terminal domain-like"/>
    <property type="match status" value="1"/>
</dbReference>
<evidence type="ECO:0000313" key="8">
    <source>
        <dbReference type="Proteomes" id="UP000218387"/>
    </source>
</evidence>
<protein>
    <submittedName>
        <fullName evidence="7">NADH-quinone oxidoreductase subunit NuoF</fullName>
    </submittedName>
</protein>
<dbReference type="Pfam" id="PF13237">
    <property type="entry name" value="Fer4_10"/>
    <property type="match status" value="1"/>
</dbReference>
<dbReference type="CDD" id="cd02980">
    <property type="entry name" value="TRX_Fd_family"/>
    <property type="match status" value="1"/>
</dbReference>
<dbReference type="InterPro" id="IPR001949">
    <property type="entry name" value="NADH-UbQ_OxRdtase_51kDa_CS"/>
</dbReference>
<dbReference type="Pfam" id="PF01512">
    <property type="entry name" value="Complex1_51K"/>
    <property type="match status" value="1"/>
</dbReference>
<keyword evidence="4" id="KW-0408">Iron</keyword>
<dbReference type="PROSITE" id="PS00198">
    <property type="entry name" value="4FE4S_FER_1"/>
    <property type="match status" value="1"/>
</dbReference>
<dbReference type="PROSITE" id="PS00645">
    <property type="entry name" value="COMPLEX1_51K_2"/>
    <property type="match status" value="1"/>
</dbReference>
<gene>
    <name evidence="7" type="ORF">CPZ25_002045</name>
</gene>
<organism evidence="7 8">
    <name type="scientific">Eubacterium maltosivorans</name>
    <dbReference type="NCBI Taxonomy" id="2041044"/>
    <lineage>
        <taxon>Bacteria</taxon>
        <taxon>Bacillati</taxon>
        <taxon>Bacillota</taxon>
        <taxon>Clostridia</taxon>
        <taxon>Eubacteriales</taxon>
        <taxon>Eubacteriaceae</taxon>
        <taxon>Eubacterium</taxon>
    </lineage>
</organism>